<dbReference type="EMBL" id="LJIJ01000736">
    <property type="protein sequence ID" value="ODM94884.1"/>
    <property type="molecule type" value="Genomic_DNA"/>
</dbReference>
<keyword evidence="4" id="KW-0862">Zinc</keyword>
<reference evidence="8 9" key="1">
    <citation type="journal article" date="2016" name="Genome Biol. Evol.">
        <title>Gene Family Evolution Reflects Adaptation to Soil Environmental Stressors in the Genome of the Collembolan Orchesella cincta.</title>
        <authorList>
            <person name="Faddeeva-Vakhrusheva A."/>
            <person name="Derks M.F."/>
            <person name="Anvar S.Y."/>
            <person name="Agamennone V."/>
            <person name="Suring W."/>
            <person name="Smit S."/>
            <person name="van Straalen N.M."/>
            <person name="Roelofs D."/>
        </authorList>
    </citation>
    <scope>NUCLEOTIDE SEQUENCE [LARGE SCALE GENOMIC DNA]</scope>
    <source>
        <tissue evidence="8">Mixed pool</tissue>
    </source>
</reference>
<feature type="domain" description="Alpha-carbonic anhydrase" evidence="7">
    <location>
        <begin position="1"/>
        <end position="270"/>
    </location>
</feature>
<dbReference type="SMART" id="SM01057">
    <property type="entry name" value="Carb_anhydrase"/>
    <property type="match status" value="1"/>
</dbReference>
<comment type="similarity">
    <text evidence="1">Belongs to the alpha-carbonic anhydrase family.</text>
</comment>
<keyword evidence="5" id="KW-0456">Lyase</keyword>
<evidence type="ECO:0000259" key="7">
    <source>
        <dbReference type="PROSITE" id="PS51144"/>
    </source>
</evidence>
<dbReference type="PROSITE" id="PS51144">
    <property type="entry name" value="ALPHA_CA_2"/>
    <property type="match status" value="1"/>
</dbReference>
<dbReference type="OrthoDB" id="429145at2759"/>
<dbReference type="EC" id="4.2.1.1" evidence="2"/>
<keyword evidence="9" id="KW-1185">Reference proteome</keyword>
<evidence type="ECO:0000256" key="6">
    <source>
        <dbReference type="ARBA" id="ARBA00048348"/>
    </source>
</evidence>
<organism evidence="8 9">
    <name type="scientific">Orchesella cincta</name>
    <name type="common">Springtail</name>
    <name type="synonym">Podura cincta</name>
    <dbReference type="NCBI Taxonomy" id="48709"/>
    <lineage>
        <taxon>Eukaryota</taxon>
        <taxon>Metazoa</taxon>
        <taxon>Ecdysozoa</taxon>
        <taxon>Arthropoda</taxon>
        <taxon>Hexapoda</taxon>
        <taxon>Collembola</taxon>
        <taxon>Entomobryomorpha</taxon>
        <taxon>Entomobryoidea</taxon>
        <taxon>Orchesellidae</taxon>
        <taxon>Orchesellinae</taxon>
        <taxon>Orchesella</taxon>
    </lineage>
</organism>
<dbReference type="PANTHER" id="PTHR18952">
    <property type="entry name" value="CARBONIC ANHYDRASE"/>
    <property type="match status" value="1"/>
</dbReference>
<dbReference type="GO" id="GO:0008270">
    <property type="term" value="F:zinc ion binding"/>
    <property type="evidence" value="ECO:0007669"/>
    <property type="project" value="InterPro"/>
</dbReference>
<dbReference type="InterPro" id="IPR036398">
    <property type="entry name" value="CA_dom_sf"/>
</dbReference>
<keyword evidence="3" id="KW-0479">Metal-binding</keyword>
<gene>
    <name evidence="8" type="ORF">Ocin01_11796</name>
</gene>
<dbReference type="Proteomes" id="UP000094527">
    <property type="component" value="Unassembled WGS sequence"/>
</dbReference>
<dbReference type="InterPro" id="IPR001148">
    <property type="entry name" value="CA_dom"/>
</dbReference>
<comment type="catalytic activity">
    <reaction evidence="6">
        <text>hydrogencarbonate + H(+) = CO2 + H2O</text>
        <dbReference type="Rhea" id="RHEA:10748"/>
        <dbReference type="ChEBI" id="CHEBI:15377"/>
        <dbReference type="ChEBI" id="CHEBI:15378"/>
        <dbReference type="ChEBI" id="CHEBI:16526"/>
        <dbReference type="ChEBI" id="CHEBI:17544"/>
        <dbReference type="EC" id="4.2.1.1"/>
    </reaction>
</comment>
<evidence type="ECO:0000256" key="4">
    <source>
        <dbReference type="ARBA" id="ARBA00022833"/>
    </source>
</evidence>
<dbReference type="SUPFAM" id="SSF51069">
    <property type="entry name" value="Carbonic anhydrase"/>
    <property type="match status" value="1"/>
</dbReference>
<protein>
    <recommendedName>
        <fullName evidence="2">carbonic anhydrase</fullName>
        <ecNumber evidence="2">4.2.1.1</ecNumber>
    </recommendedName>
</protein>
<name>A0A1D2MPZ3_ORCCI</name>
<evidence type="ECO:0000313" key="8">
    <source>
        <dbReference type="EMBL" id="ODM94884.1"/>
    </source>
</evidence>
<evidence type="ECO:0000313" key="9">
    <source>
        <dbReference type="Proteomes" id="UP000094527"/>
    </source>
</evidence>
<dbReference type="AlphaFoldDB" id="A0A1D2MPZ3"/>
<dbReference type="CDD" id="cd00326">
    <property type="entry name" value="alpha_CA"/>
    <property type="match status" value="1"/>
</dbReference>
<comment type="caution">
    <text evidence="8">The sequence shown here is derived from an EMBL/GenBank/DDBJ whole genome shotgun (WGS) entry which is preliminary data.</text>
</comment>
<evidence type="ECO:0000256" key="2">
    <source>
        <dbReference type="ARBA" id="ARBA00012925"/>
    </source>
</evidence>
<dbReference type="STRING" id="48709.A0A1D2MPZ3"/>
<accession>A0A1D2MPZ3</accession>
<evidence type="ECO:0000256" key="5">
    <source>
        <dbReference type="ARBA" id="ARBA00023239"/>
    </source>
</evidence>
<dbReference type="GO" id="GO:0004089">
    <property type="term" value="F:carbonate dehydratase activity"/>
    <property type="evidence" value="ECO:0007669"/>
    <property type="project" value="UniProtKB-EC"/>
</dbReference>
<dbReference type="Pfam" id="PF00194">
    <property type="entry name" value="Carb_anhydrase"/>
    <property type="match status" value="1"/>
</dbReference>
<evidence type="ECO:0000256" key="1">
    <source>
        <dbReference type="ARBA" id="ARBA00010718"/>
    </source>
</evidence>
<dbReference type="InterPro" id="IPR023561">
    <property type="entry name" value="Carbonic_anhydrase_a-class"/>
</dbReference>
<evidence type="ECO:0000256" key="3">
    <source>
        <dbReference type="ARBA" id="ARBA00022723"/>
    </source>
</evidence>
<proteinExistence type="inferred from homology"/>
<dbReference type="PANTHER" id="PTHR18952:SF265">
    <property type="entry name" value="CARBONIC ANHYDRASE"/>
    <property type="match status" value="1"/>
</dbReference>
<sequence length="273" mass="30378">MGPVGDNGECTEKNGGWTKADSYICEKETSKSQTPIDLDPNLKLSEEAPIKLSNAAKYTFPAFSMKNNGHTFSMMPKNAQDAHFSNNVHQYNMYEFHFHWGPTDDCGSEHAFNGRSFSMELHLVHIRHEFGTDLVAALGDSTGLAVIGLLIQAVPGFTEKCIMDDIAKHYIDNKEGLSTVGKEVEIEGSGLSFKSILEEKGHVYHYKGSLTTPPCSEAVAWYVRREAVQCSPETIAKFRTAITEKGSSKPLEMSFRRLQRLNDRVVTLVPLNE</sequence>
<dbReference type="Gene3D" id="3.10.200.10">
    <property type="entry name" value="Alpha carbonic anhydrase"/>
    <property type="match status" value="1"/>
</dbReference>